<dbReference type="InterPro" id="IPR036388">
    <property type="entry name" value="WH-like_DNA-bd_sf"/>
</dbReference>
<feature type="region of interest" description="Disordered" evidence="1">
    <location>
        <begin position="1"/>
        <end position="25"/>
    </location>
</feature>
<organism evidence="3 4">
    <name type="scientific">Lawsonella clevelandensis</name>
    <dbReference type="NCBI Taxonomy" id="1528099"/>
    <lineage>
        <taxon>Bacteria</taxon>
        <taxon>Bacillati</taxon>
        <taxon>Actinomycetota</taxon>
        <taxon>Actinomycetes</taxon>
        <taxon>Mycobacteriales</taxon>
        <taxon>Lawsonellaceae</taxon>
        <taxon>Lawsonella</taxon>
    </lineage>
</organism>
<protein>
    <recommendedName>
        <fullName evidence="2">HTH iclR-type domain-containing protein</fullName>
    </recommendedName>
</protein>
<dbReference type="Pfam" id="PF09339">
    <property type="entry name" value="HTH_IclR"/>
    <property type="match status" value="1"/>
</dbReference>
<dbReference type="EMBL" id="LR584267">
    <property type="protein sequence ID" value="VHO01152.1"/>
    <property type="molecule type" value="Genomic_DNA"/>
</dbReference>
<evidence type="ECO:0000313" key="4">
    <source>
        <dbReference type="Proteomes" id="UP000324288"/>
    </source>
</evidence>
<reference evidence="3 4" key="1">
    <citation type="submission" date="2019-04" db="EMBL/GenBank/DDBJ databases">
        <authorList>
            <person name="Seth-Smith MB H."/>
            <person name="Seth-Smith H."/>
        </authorList>
    </citation>
    <scope>NUCLEOTIDE SEQUENCE [LARGE SCALE GENOMIC DNA]</scope>
    <source>
        <strain evidence="3">USB-603019</strain>
    </source>
</reference>
<name>A0A5E3ZXT4_9ACTN</name>
<sequence>MAKLGAVQSPGYPFPPANPAGNELPPRRKLILDTIREADAPMQPREIASELHLHLNTIRDHLAALVEAGLLIRKTVPHAGRGRPAIAYMTPPGDTDTPDRRTSNALIVMLLDHLDETSPLPEVEARRMGEKMGRYLATTLNSERPLYLELLRLAQDWGFDASWHSSSNTLTLGSCPLGLEDKIRCNLLSEIHAGVLRGVVEGTGHSLDDCKTVSREDGTSCVQFLPKAFTNVV</sequence>
<evidence type="ECO:0000256" key="1">
    <source>
        <dbReference type="SAM" id="MobiDB-lite"/>
    </source>
</evidence>
<dbReference type="GeneID" id="84895100"/>
<feature type="domain" description="HTH iclR-type" evidence="2">
    <location>
        <begin position="31"/>
        <end position="71"/>
    </location>
</feature>
<dbReference type="RefSeq" id="WP_053962242.1">
    <property type="nucleotide sequence ID" value="NZ_CAJPTR010000049.1"/>
</dbReference>
<proteinExistence type="predicted"/>
<evidence type="ECO:0000259" key="2">
    <source>
        <dbReference type="Pfam" id="PF09339"/>
    </source>
</evidence>
<dbReference type="Gene3D" id="1.10.10.10">
    <property type="entry name" value="Winged helix-like DNA-binding domain superfamily/Winged helix DNA-binding domain"/>
    <property type="match status" value="1"/>
</dbReference>
<dbReference type="SUPFAM" id="SSF46785">
    <property type="entry name" value="Winged helix' DNA-binding domain"/>
    <property type="match status" value="1"/>
</dbReference>
<gene>
    <name evidence="3" type="ORF">LC603019_01193</name>
</gene>
<dbReference type="OrthoDB" id="3399802at2"/>
<keyword evidence="4" id="KW-1185">Reference proteome</keyword>
<evidence type="ECO:0000313" key="3">
    <source>
        <dbReference type="EMBL" id="VHO01152.1"/>
    </source>
</evidence>
<dbReference type="AlphaFoldDB" id="A0A5E3ZXT4"/>
<dbReference type="InterPro" id="IPR005471">
    <property type="entry name" value="Tscrpt_reg_IclR_N"/>
</dbReference>
<dbReference type="InterPro" id="IPR036390">
    <property type="entry name" value="WH_DNA-bd_sf"/>
</dbReference>
<dbReference type="Proteomes" id="UP000324288">
    <property type="component" value="Chromosome"/>
</dbReference>
<accession>A0A5E3ZXT4</accession>